<dbReference type="Pfam" id="PF02782">
    <property type="entry name" value="FGGY_C"/>
    <property type="match status" value="1"/>
</dbReference>
<keyword evidence="11" id="KW-1185">Reference proteome</keyword>
<evidence type="ECO:0000256" key="1">
    <source>
        <dbReference type="ARBA" id="ARBA00009156"/>
    </source>
</evidence>
<feature type="domain" description="Carbohydrate kinase FGGY C-terminal" evidence="9">
    <location>
        <begin position="254"/>
        <end position="438"/>
    </location>
</feature>
<keyword evidence="3" id="KW-0547">Nucleotide-binding</keyword>
<feature type="domain" description="Carbohydrate kinase FGGY N-terminal" evidence="8">
    <location>
        <begin position="7"/>
        <end position="232"/>
    </location>
</feature>
<dbReference type="SUPFAM" id="SSF53067">
    <property type="entry name" value="Actin-like ATPase domain"/>
    <property type="match status" value="2"/>
</dbReference>
<dbReference type="InterPro" id="IPR000577">
    <property type="entry name" value="Carb_kinase_FGGY"/>
</dbReference>
<dbReference type="InterPro" id="IPR018483">
    <property type="entry name" value="Carb_kinase_FGGY_CS"/>
</dbReference>
<dbReference type="PROSITE" id="PS00933">
    <property type="entry name" value="FGGY_KINASES_1"/>
    <property type="match status" value="1"/>
</dbReference>
<evidence type="ECO:0000313" key="11">
    <source>
        <dbReference type="Proteomes" id="UP001595969"/>
    </source>
</evidence>
<dbReference type="CDD" id="cd07769">
    <property type="entry name" value="ASKHA_NBD_FGGY_GK"/>
    <property type="match status" value="1"/>
</dbReference>
<evidence type="ECO:0000256" key="6">
    <source>
        <dbReference type="ARBA" id="ARBA00043149"/>
    </source>
</evidence>
<comment type="similarity">
    <text evidence="1 7">Belongs to the FGGY kinase family.</text>
</comment>
<dbReference type="PROSITE" id="PS00445">
    <property type="entry name" value="FGGY_KINASES_2"/>
    <property type="match status" value="1"/>
</dbReference>
<dbReference type="Gene3D" id="3.30.420.40">
    <property type="match status" value="2"/>
</dbReference>
<dbReference type="RefSeq" id="WP_204654574.1">
    <property type="nucleotide sequence ID" value="NZ_JAFBFD010000031.1"/>
</dbReference>
<keyword evidence="2 7" id="KW-0808">Transferase</keyword>
<dbReference type="InterPro" id="IPR043129">
    <property type="entry name" value="ATPase_NBD"/>
</dbReference>
<keyword evidence="5" id="KW-0067">ATP-binding</keyword>
<evidence type="ECO:0000256" key="5">
    <source>
        <dbReference type="ARBA" id="ARBA00022840"/>
    </source>
</evidence>
<evidence type="ECO:0000256" key="7">
    <source>
        <dbReference type="RuleBase" id="RU003733"/>
    </source>
</evidence>
<comment type="caution">
    <text evidence="10">The sequence shown here is derived from an EMBL/GenBank/DDBJ whole genome shotgun (WGS) entry which is preliminary data.</text>
</comment>
<evidence type="ECO:0000259" key="8">
    <source>
        <dbReference type="Pfam" id="PF00370"/>
    </source>
</evidence>
<name>A0ABV9MST6_9ENTE</name>
<protein>
    <recommendedName>
        <fullName evidence="6">ATP:glycerol 3-phosphotransferase</fullName>
    </recommendedName>
</protein>
<accession>A0ABV9MST6</accession>
<dbReference type="InterPro" id="IPR018485">
    <property type="entry name" value="FGGY_C"/>
</dbReference>
<evidence type="ECO:0000256" key="4">
    <source>
        <dbReference type="ARBA" id="ARBA00022777"/>
    </source>
</evidence>
<evidence type="ECO:0000256" key="3">
    <source>
        <dbReference type="ARBA" id="ARBA00022741"/>
    </source>
</evidence>
<keyword evidence="4 7" id="KW-0418">Kinase</keyword>
<dbReference type="InterPro" id="IPR018484">
    <property type="entry name" value="FGGY_N"/>
</dbReference>
<evidence type="ECO:0000256" key="2">
    <source>
        <dbReference type="ARBA" id="ARBA00022679"/>
    </source>
</evidence>
<organism evidence="10 11">
    <name type="scientific">Enterococcus lemanii</name>
    <dbReference type="NCBI Taxonomy" id="1159752"/>
    <lineage>
        <taxon>Bacteria</taxon>
        <taxon>Bacillati</taxon>
        <taxon>Bacillota</taxon>
        <taxon>Bacilli</taxon>
        <taxon>Lactobacillales</taxon>
        <taxon>Enterococcaceae</taxon>
        <taxon>Enterococcus</taxon>
    </lineage>
</organism>
<reference evidence="11" key="1">
    <citation type="journal article" date="2019" name="Int. J. Syst. Evol. Microbiol.">
        <title>The Global Catalogue of Microorganisms (GCM) 10K type strain sequencing project: providing services to taxonomists for standard genome sequencing and annotation.</title>
        <authorList>
            <consortium name="The Broad Institute Genomics Platform"/>
            <consortium name="The Broad Institute Genome Sequencing Center for Infectious Disease"/>
            <person name="Wu L."/>
            <person name="Ma J."/>
        </authorList>
    </citation>
    <scope>NUCLEOTIDE SEQUENCE [LARGE SCALE GENOMIC DNA]</scope>
    <source>
        <strain evidence="11">CGMCC 1.19032</strain>
    </source>
</reference>
<dbReference type="PANTHER" id="PTHR10196">
    <property type="entry name" value="SUGAR KINASE"/>
    <property type="match status" value="1"/>
</dbReference>
<dbReference type="EMBL" id="JBHSGS010000028">
    <property type="protein sequence ID" value="MFC4719057.1"/>
    <property type="molecule type" value="Genomic_DNA"/>
</dbReference>
<evidence type="ECO:0000259" key="9">
    <source>
        <dbReference type="Pfam" id="PF02782"/>
    </source>
</evidence>
<evidence type="ECO:0000313" key="10">
    <source>
        <dbReference type="EMBL" id="MFC4719057.1"/>
    </source>
</evidence>
<dbReference type="PANTHER" id="PTHR10196:SF69">
    <property type="entry name" value="GLYCEROL KINASE"/>
    <property type="match status" value="1"/>
</dbReference>
<proteinExistence type="inferred from homology"/>
<gene>
    <name evidence="10" type="ORF">ACFO5I_04865</name>
</gene>
<dbReference type="Proteomes" id="UP001595969">
    <property type="component" value="Unassembled WGS sequence"/>
</dbReference>
<sequence length="476" mass="53715">MQQHTQLVLDQSTSGTKLLVVQEGKIIKRYDRKHEQIYPQIGWVEHDPLEIWGNVEELFVTALKENRLSSKGIQTLSLTNQRETVIIWDKTTGMPLYNAMVWQCNRSTAICESLIGEGKESLVSEKTGLRIDPYFSGSKIKWLMDEYPEIKEKSGTGELAIGTMDAWLIWKMTEGEVFATDASNACRTLLYNIHENDWDEDLLELFDVSRKDLPEIRNANALFGKYQGIPIQGVLADSQAALYGEDCINCGDVKITMGTGCSILMQVKEKKNIRDPRILTTLAWQDTQETTYALEGIIRSCGDALNWFGSQIAKVEEIAYQCNKCFDISQEEVYFIPALLGMGAPYWNNQMTASFLGMKRTTTQTDLLKAVLESLIFQIKSVIDTMEEVSQLTIPQVFVDGGISKNKALMAQLATLLNKKVIVSDIEEYSAIGTLRMATGNIPITTVGEQVYFPINGDTIIKNKYKKWNDLIQRFS</sequence>
<dbReference type="PIRSF" id="PIRSF000538">
    <property type="entry name" value="GlpK"/>
    <property type="match status" value="1"/>
</dbReference>
<dbReference type="GO" id="GO:0004370">
    <property type="term" value="F:glycerol kinase activity"/>
    <property type="evidence" value="ECO:0007669"/>
    <property type="project" value="UniProtKB-EC"/>
</dbReference>
<dbReference type="Pfam" id="PF00370">
    <property type="entry name" value="FGGY_N"/>
    <property type="match status" value="1"/>
</dbReference>